<organism evidence="1 2">
    <name type="scientific">Cystobacter ferrugineus</name>
    <dbReference type="NCBI Taxonomy" id="83449"/>
    <lineage>
        <taxon>Bacteria</taxon>
        <taxon>Pseudomonadati</taxon>
        <taxon>Myxococcota</taxon>
        <taxon>Myxococcia</taxon>
        <taxon>Myxococcales</taxon>
        <taxon>Cystobacterineae</taxon>
        <taxon>Archangiaceae</taxon>
        <taxon>Cystobacter</taxon>
    </lineage>
</organism>
<dbReference type="EMBL" id="MPIN01000011">
    <property type="protein sequence ID" value="OJH36183.1"/>
    <property type="molecule type" value="Genomic_DNA"/>
</dbReference>
<reference evidence="2" key="1">
    <citation type="submission" date="2016-11" db="EMBL/GenBank/DDBJ databases">
        <authorList>
            <person name="Shukria A."/>
            <person name="Stevens D.C."/>
        </authorList>
    </citation>
    <scope>NUCLEOTIDE SEQUENCE [LARGE SCALE GENOMIC DNA]</scope>
    <source>
        <strain evidence="2">Cbfe23</strain>
    </source>
</reference>
<evidence type="ECO:0000313" key="2">
    <source>
        <dbReference type="Proteomes" id="UP000182229"/>
    </source>
</evidence>
<dbReference type="STRING" id="83449.BON30_34035"/>
<sequence length="258" mass="28950">MKLNKIPDNKIPKELEWQKDLLKELLAKRPVSNDPAALEKHHGSIGDSYREIGLLSYQQELSPKEIREYLSRAAQSLLHMHEVRKKPAPQEDRSPWLFQTTMALVVCFGQPSERDTAARILLHQYHNPPYAELNSLAGLLELYKPVLLGRSPDAAELARLLGACSSDTASKNEQGFVLPQLQALQSMEKKDAKGWEAALASLLKSHEAEAKRGEYKLLTDGFICLPALMLAQLGRERGMQCSLKSPYLPLFLLERAGE</sequence>
<proteinExistence type="predicted"/>
<gene>
    <name evidence="1" type="ORF">BON30_34035</name>
</gene>
<protein>
    <submittedName>
        <fullName evidence="1">Uncharacterized protein</fullName>
    </submittedName>
</protein>
<comment type="caution">
    <text evidence="1">The sequence shown here is derived from an EMBL/GenBank/DDBJ whole genome shotgun (WGS) entry which is preliminary data.</text>
</comment>
<dbReference type="Proteomes" id="UP000182229">
    <property type="component" value="Unassembled WGS sequence"/>
</dbReference>
<dbReference type="InterPro" id="IPR029074">
    <property type="entry name" value="Imm49"/>
</dbReference>
<dbReference type="AlphaFoldDB" id="A0A1L9B1X5"/>
<dbReference type="Pfam" id="PF15575">
    <property type="entry name" value="Imm49"/>
    <property type="match status" value="1"/>
</dbReference>
<name>A0A1L9B1X5_9BACT</name>
<accession>A0A1L9B1X5</accession>
<reference evidence="1 2" key="2">
    <citation type="submission" date="2016-12" db="EMBL/GenBank/DDBJ databases">
        <title>Draft Genome Sequence of Cystobacter ferrugineus Strain Cbfe23.</title>
        <authorList>
            <person name="Akbar S."/>
            <person name="Dowd S.E."/>
            <person name="Stevens D.C."/>
        </authorList>
    </citation>
    <scope>NUCLEOTIDE SEQUENCE [LARGE SCALE GENOMIC DNA]</scope>
    <source>
        <strain evidence="1 2">Cbfe23</strain>
    </source>
</reference>
<evidence type="ECO:0000313" key="1">
    <source>
        <dbReference type="EMBL" id="OJH36183.1"/>
    </source>
</evidence>
<keyword evidence="2" id="KW-1185">Reference proteome</keyword>